<evidence type="ECO:0000256" key="4">
    <source>
        <dbReference type="ARBA" id="ARBA00023136"/>
    </source>
</evidence>
<evidence type="ECO:0000313" key="7">
    <source>
        <dbReference type="EMBL" id="GAB1309885.1"/>
    </source>
</evidence>
<protein>
    <submittedName>
        <fullName evidence="7">Uncharacterized protein</fullName>
    </submittedName>
</protein>
<evidence type="ECO:0000256" key="3">
    <source>
        <dbReference type="ARBA" id="ARBA00022989"/>
    </source>
</evidence>
<keyword evidence="2 6" id="KW-0812">Transmembrane</keyword>
<feature type="region of interest" description="Disordered" evidence="5">
    <location>
        <begin position="100"/>
        <end position="119"/>
    </location>
</feature>
<comment type="subcellular location">
    <subcellularLocation>
        <location evidence="1">Membrane</location>
        <topology evidence="1">Multi-pass membrane protein</topology>
    </subcellularLocation>
</comment>
<evidence type="ECO:0000256" key="1">
    <source>
        <dbReference type="ARBA" id="ARBA00004141"/>
    </source>
</evidence>
<feature type="transmembrane region" description="Helical" evidence="6">
    <location>
        <begin position="12"/>
        <end position="36"/>
    </location>
</feature>
<organism evidence="7 8">
    <name type="scientific">Madurella fahalii</name>
    <dbReference type="NCBI Taxonomy" id="1157608"/>
    <lineage>
        <taxon>Eukaryota</taxon>
        <taxon>Fungi</taxon>
        <taxon>Dikarya</taxon>
        <taxon>Ascomycota</taxon>
        <taxon>Pezizomycotina</taxon>
        <taxon>Sordariomycetes</taxon>
        <taxon>Sordariomycetidae</taxon>
        <taxon>Sordariales</taxon>
        <taxon>Sordariales incertae sedis</taxon>
        <taxon>Madurella</taxon>
    </lineage>
</organism>
<dbReference type="EMBL" id="BAAFSV010000001">
    <property type="protein sequence ID" value="GAB1309885.1"/>
    <property type="molecule type" value="Genomic_DNA"/>
</dbReference>
<dbReference type="InterPro" id="IPR045863">
    <property type="entry name" value="CorA_TM1_TM2"/>
</dbReference>
<gene>
    <name evidence="7" type="ORF">MFIFM68171_00095</name>
</gene>
<keyword evidence="4 6" id="KW-0472">Membrane</keyword>
<dbReference type="RefSeq" id="XP_070911618.1">
    <property type="nucleotide sequence ID" value="XM_071055517.1"/>
</dbReference>
<accession>A0ABQ0FX36</accession>
<reference evidence="7 8" key="1">
    <citation type="submission" date="2024-09" db="EMBL/GenBank/DDBJ databases">
        <title>Itraconazole resistance in Madurella fahalii resulting from another homologue of gene encoding cytochrome P450 14-alpha sterol demethylase (CYP51).</title>
        <authorList>
            <person name="Yoshioka I."/>
            <person name="Fahal A.H."/>
            <person name="Kaneko S."/>
            <person name="Yaguchi T."/>
        </authorList>
    </citation>
    <scope>NUCLEOTIDE SEQUENCE [LARGE SCALE GENOMIC DNA]</scope>
    <source>
        <strain evidence="7 8">IFM 68171</strain>
    </source>
</reference>
<evidence type="ECO:0000256" key="5">
    <source>
        <dbReference type="SAM" id="MobiDB-lite"/>
    </source>
</evidence>
<evidence type="ECO:0000256" key="6">
    <source>
        <dbReference type="SAM" id="Phobius"/>
    </source>
</evidence>
<dbReference type="SUPFAM" id="SSF144083">
    <property type="entry name" value="Magnesium transport protein CorA, transmembrane region"/>
    <property type="match status" value="1"/>
</dbReference>
<name>A0ABQ0FX36_9PEZI</name>
<feature type="transmembrane region" description="Helical" evidence="6">
    <location>
        <begin position="48"/>
        <end position="72"/>
    </location>
</feature>
<dbReference type="GeneID" id="98170840"/>
<keyword evidence="3 6" id="KW-1133">Transmembrane helix</keyword>
<comment type="caution">
    <text evidence="7">The sequence shown here is derived from an EMBL/GenBank/DDBJ whole genome shotgun (WGS) entry which is preliminary data.</text>
</comment>
<proteinExistence type="predicted"/>
<dbReference type="Proteomes" id="UP001628179">
    <property type="component" value="Unassembled WGS sequence"/>
</dbReference>
<dbReference type="Gene3D" id="1.20.58.340">
    <property type="entry name" value="Magnesium transport protein CorA, transmembrane region"/>
    <property type="match status" value="1"/>
</dbReference>
<evidence type="ECO:0000313" key="8">
    <source>
        <dbReference type="Proteomes" id="UP001628179"/>
    </source>
</evidence>
<keyword evidence="8" id="KW-1185">Reference proteome</keyword>
<sequence length="119" mass="13328">MAEAAKSSQLNHYILVFTVVTIFYLPLSFIAALFALGMFNWDKPGQTVSFAVTMVLVASGTYVFSGLLIWVVREPARRQDIKQIYDNSNKSFGEVLEKLRQKLPEGRRKAKSTAPDPDA</sequence>
<evidence type="ECO:0000256" key="2">
    <source>
        <dbReference type="ARBA" id="ARBA00022692"/>
    </source>
</evidence>